<keyword evidence="2" id="KW-0238">DNA-binding</keyword>
<dbReference type="PROSITE" id="PS00622">
    <property type="entry name" value="HTH_LUXR_1"/>
    <property type="match status" value="1"/>
</dbReference>
<evidence type="ECO:0000259" key="4">
    <source>
        <dbReference type="PROSITE" id="PS50043"/>
    </source>
</evidence>
<evidence type="ECO:0000256" key="3">
    <source>
        <dbReference type="ARBA" id="ARBA00023163"/>
    </source>
</evidence>
<gene>
    <name evidence="5" type="ORF">AGRA3207_004354</name>
</gene>
<name>A0ABX8QWT5_9ACTN</name>
<dbReference type="PANTHER" id="PTHR44688">
    <property type="entry name" value="DNA-BINDING TRANSCRIPTIONAL ACTIVATOR DEVR_DOSR"/>
    <property type="match status" value="1"/>
</dbReference>
<dbReference type="Pfam" id="PF00196">
    <property type="entry name" value="GerE"/>
    <property type="match status" value="1"/>
</dbReference>
<dbReference type="PRINTS" id="PR00038">
    <property type="entry name" value="HTHLUXR"/>
</dbReference>
<dbReference type="Gene3D" id="1.10.10.10">
    <property type="entry name" value="Winged helix-like DNA-binding domain superfamily/Winged helix DNA-binding domain"/>
    <property type="match status" value="1"/>
</dbReference>
<evidence type="ECO:0000256" key="2">
    <source>
        <dbReference type="ARBA" id="ARBA00023125"/>
    </source>
</evidence>
<dbReference type="CDD" id="cd06170">
    <property type="entry name" value="LuxR_C_like"/>
    <property type="match status" value="1"/>
</dbReference>
<dbReference type="Proteomes" id="UP001049518">
    <property type="component" value="Chromosome"/>
</dbReference>
<evidence type="ECO:0000313" key="5">
    <source>
        <dbReference type="EMBL" id="QXJ23225.1"/>
    </source>
</evidence>
<accession>A0ABX8QWT5</accession>
<dbReference type="PROSITE" id="PS50043">
    <property type="entry name" value="HTH_LUXR_2"/>
    <property type="match status" value="1"/>
</dbReference>
<keyword evidence="3" id="KW-0804">Transcription</keyword>
<organism evidence="5 6">
    <name type="scientific">Actinomadura graeca</name>
    <dbReference type="NCBI Taxonomy" id="2750812"/>
    <lineage>
        <taxon>Bacteria</taxon>
        <taxon>Bacillati</taxon>
        <taxon>Actinomycetota</taxon>
        <taxon>Actinomycetes</taxon>
        <taxon>Streptosporangiales</taxon>
        <taxon>Thermomonosporaceae</taxon>
        <taxon>Actinomadura</taxon>
    </lineage>
</organism>
<keyword evidence="6" id="KW-1185">Reference proteome</keyword>
<dbReference type="EMBL" id="CP059572">
    <property type="protein sequence ID" value="QXJ23225.1"/>
    <property type="molecule type" value="Genomic_DNA"/>
</dbReference>
<protein>
    <submittedName>
        <fullName evidence="5">Helix-turn-helix transcriptional regulator</fullName>
    </submittedName>
</protein>
<keyword evidence="1" id="KW-0805">Transcription regulation</keyword>
<evidence type="ECO:0000256" key="1">
    <source>
        <dbReference type="ARBA" id="ARBA00023015"/>
    </source>
</evidence>
<dbReference type="InterPro" id="IPR036388">
    <property type="entry name" value="WH-like_DNA-bd_sf"/>
</dbReference>
<reference evidence="5" key="1">
    <citation type="submission" date="2020-07" db="EMBL/GenBank/DDBJ databases">
        <authorList>
            <person name="Tarantini F.S."/>
            <person name="Hong K.W."/>
            <person name="Chan K.G."/>
        </authorList>
    </citation>
    <scope>NUCLEOTIDE SEQUENCE</scope>
    <source>
        <strain evidence="5">32-07</strain>
    </source>
</reference>
<dbReference type="SMART" id="SM00421">
    <property type="entry name" value="HTH_LUXR"/>
    <property type="match status" value="1"/>
</dbReference>
<evidence type="ECO:0000313" key="6">
    <source>
        <dbReference type="Proteomes" id="UP001049518"/>
    </source>
</evidence>
<dbReference type="InterPro" id="IPR000792">
    <property type="entry name" value="Tscrpt_reg_LuxR_C"/>
</dbReference>
<feature type="domain" description="HTH luxR-type" evidence="4">
    <location>
        <begin position="279"/>
        <end position="342"/>
    </location>
</feature>
<dbReference type="InterPro" id="IPR016032">
    <property type="entry name" value="Sig_transdc_resp-reg_C-effctor"/>
</dbReference>
<sequence>MHAREAPVGQLAAMAQEAVTVPELGALVSNEVAQWVPHEGYMLVGIDPLTGAGCFYAGQNGYSAAAVRLIARTDAAGGDAHRYSALIHGPRPVGVLSLGSSRYRDSRRLNEVMIAGGYGSEMRLVLKHRGLGWGALVLVRGLGDRPFSEDEAGHAARLSEPLALALKGFMAGRTLRPARPGRPPGVFVVAADGSVVGETESARHWLAEAAPMNMLVTCPARLDESLWCISVMAQHAARPVLSRIPAPTGWMALSAEPIAGSGRVAVVVRPATADMLLPTMAVLHGITDRERTVIEQLLTGLSAKQIARRLRMSPHTVNGHLKAIYRKIGVTGRDELMATFMS</sequence>
<dbReference type="RefSeq" id="WP_231328904.1">
    <property type="nucleotide sequence ID" value="NZ_CP059572.1"/>
</dbReference>
<dbReference type="PANTHER" id="PTHR44688:SF16">
    <property type="entry name" value="DNA-BINDING TRANSCRIPTIONAL ACTIVATOR DEVR_DOSR"/>
    <property type="match status" value="1"/>
</dbReference>
<dbReference type="SUPFAM" id="SSF46894">
    <property type="entry name" value="C-terminal effector domain of the bipartite response regulators"/>
    <property type="match status" value="1"/>
</dbReference>
<proteinExistence type="predicted"/>